<keyword evidence="3" id="KW-0378">Hydrolase</keyword>
<dbReference type="InterPro" id="IPR024607">
    <property type="entry name" value="Sulfatase_CS"/>
</dbReference>
<accession>A0ABX1WYS3</accession>
<dbReference type="InterPro" id="IPR000917">
    <property type="entry name" value="Sulfatase_N"/>
</dbReference>
<dbReference type="InterPro" id="IPR017850">
    <property type="entry name" value="Alkaline_phosphatase_core_sf"/>
</dbReference>
<dbReference type="InterPro" id="IPR050738">
    <property type="entry name" value="Sulfatase"/>
</dbReference>
<proteinExistence type="inferred from homology"/>
<keyword evidence="2" id="KW-0479">Metal-binding</keyword>
<evidence type="ECO:0000256" key="3">
    <source>
        <dbReference type="ARBA" id="ARBA00022801"/>
    </source>
</evidence>
<evidence type="ECO:0000256" key="4">
    <source>
        <dbReference type="ARBA" id="ARBA00022837"/>
    </source>
</evidence>
<dbReference type="PANTHER" id="PTHR42693:SF53">
    <property type="entry name" value="ENDO-4-O-SULFATASE"/>
    <property type="match status" value="1"/>
</dbReference>
<sequence>MILIMADDMGYSDIGCYGSEISTPNLDRLAKNGVRFRNFYNETKCCPSRASLLTGIYHHEAGVGGMISESDKEITEGPYQGFLNEKSITIAEILKNVGYSTYMAGKWHLGERKEHWPVKRGFDKHFGLISGASSYFELILNQERKRVMANNDQSWFPPESDFYMTDAFTDSAVSMISEHVKQQSEKPFFLYLAYNAPHWPLHALPEDIEKYEGKYDIGWDSIRQQRFDKMIREGIWDESIKLSPRPESVEAWKKQENKKQWARLMQIYAAMVDRMDQGIGRVLYELEKNQLSENTLIIFLSDNGACSVSVEERGLHIDGSVVGQKGSYKAYKEPWANVSNTPFRFYKNWIHEGGISTPFIMYWPKYIKRKRIIKNDYGHILDVMPTILELTETKYPQTYKGKKLVSLKGRSLMPLVHNKTVEERKEPLFWEFNGAAAVRLGDYKLVSYRDKKWELYHLKSDPTELFDLSSEQPELTNEMKKLYQEWACRVGVKKK</sequence>
<evidence type="ECO:0000256" key="2">
    <source>
        <dbReference type="ARBA" id="ARBA00022723"/>
    </source>
</evidence>
<dbReference type="EMBL" id="RZNH01000031">
    <property type="protein sequence ID" value="NOU61305.1"/>
    <property type="molecule type" value="Genomic_DNA"/>
</dbReference>
<dbReference type="Pfam" id="PF00884">
    <property type="entry name" value="Sulfatase"/>
    <property type="match status" value="1"/>
</dbReference>
<dbReference type="Gene3D" id="3.30.1120.10">
    <property type="match status" value="1"/>
</dbReference>
<dbReference type="PROSITE" id="PS00149">
    <property type="entry name" value="SULFATASE_2"/>
    <property type="match status" value="1"/>
</dbReference>
<keyword evidence="7" id="KW-1185">Reference proteome</keyword>
<keyword evidence="4" id="KW-0106">Calcium</keyword>
<gene>
    <name evidence="6" type="ORF">ELS83_15975</name>
</gene>
<dbReference type="PANTHER" id="PTHR42693">
    <property type="entry name" value="ARYLSULFATASE FAMILY MEMBER"/>
    <property type="match status" value="1"/>
</dbReference>
<dbReference type="Proteomes" id="UP000732105">
    <property type="component" value="Unassembled WGS sequence"/>
</dbReference>
<reference evidence="6 7" key="1">
    <citation type="submission" date="2018-12" db="EMBL/GenBank/DDBJ databases">
        <title>Marinifilum JC070 sp. nov., a marine bacterium isolated from Yongle Blue Hole in the South China Sea.</title>
        <authorList>
            <person name="Fu T."/>
        </authorList>
    </citation>
    <scope>NUCLEOTIDE SEQUENCE [LARGE SCALE GENOMIC DNA]</scope>
    <source>
        <strain evidence="6 7">JC070</strain>
    </source>
</reference>
<organism evidence="6 7">
    <name type="scientific">Marinifilum caeruleilacunae</name>
    <dbReference type="NCBI Taxonomy" id="2499076"/>
    <lineage>
        <taxon>Bacteria</taxon>
        <taxon>Pseudomonadati</taxon>
        <taxon>Bacteroidota</taxon>
        <taxon>Bacteroidia</taxon>
        <taxon>Marinilabiliales</taxon>
        <taxon>Marinifilaceae</taxon>
    </lineage>
</organism>
<dbReference type="SUPFAM" id="SSF53649">
    <property type="entry name" value="Alkaline phosphatase-like"/>
    <property type="match status" value="1"/>
</dbReference>
<evidence type="ECO:0000256" key="1">
    <source>
        <dbReference type="ARBA" id="ARBA00008779"/>
    </source>
</evidence>
<evidence type="ECO:0000313" key="6">
    <source>
        <dbReference type="EMBL" id="NOU61305.1"/>
    </source>
</evidence>
<feature type="domain" description="Sulfatase N-terminal" evidence="5">
    <location>
        <begin position="2"/>
        <end position="391"/>
    </location>
</feature>
<comment type="caution">
    <text evidence="6">The sequence shown here is derived from an EMBL/GenBank/DDBJ whole genome shotgun (WGS) entry which is preliminary data.</text>
</comment>
<name>A0ABX1WYS3_9BACT</name>
<protein>
    <submittedName>
        <fullName evidence="6">Arylsulfatase</fullName>
    </submittedName>
</protein>
<evidence type="ECO:0000313" key="7">
    <source>
        <dbReference type="Proteomes" id="UP000732105"/>
    </source>
</evidence>
<dbReference type="CDD" id="cd16025">
    <property type="entry name" value="PAS_like"/>
    <property type="match status" value="1"/>
</dbReference>
<dbReference type="Gene3D" id="3.40.720.10">
    <property type="entry name" value="Alkaline Phosphatase, subunit A"/>
    <property type="match status" value="1"/>
</dbReference>
<evidence type="ECO:0000259" key="5">
    <source>
        <dbReference type="Pfam" id="PF00884"/>
    </source>
</evidence>
<comment type="similarity">
    <text evidence="1">Belongs to the sulfatase family.</text>
</comment>